<dbReference type="GO" id="GO:0005829">
    <property type="term" value="C:cytosol"/>
    <property type="evidence" value="ECO:0007669"/>
    <property type="project" value="TreeGrafter"/>
</dbReference>
<name>A0A919VDR9_9CLOT</name>
<comment type="caution">
    <text evidence="7">The sequence shown here is derived from an EMBL/GenBank/DDBJ whole genome shotgun (WGS) entry which is preliminary data.</text>
</comment>
<dbReference type="Gene3D" id="3.80.30.20">
    <property type="entry name" value="tm_1862 like domain"/>
    <property type="match status" value="1"/>
</dbReference>
<sequence length="461" mass="53339">MINNSYINIFHISGDTIPYELLFLTGHLDYHEIQYKIYEINWKDPVLPEVQGENFISIIFASKYDEKFIILNRLRAFLEDFGKVIIIGWLASYKRDELVDGLSENEILIYGDYQKTLSELLKTLIAANGADGWLVFGGSPIRGELWNPDEYLMTECDSYIKGKTGYVLYSTGCNRICAYCSCGANYKSVYNEADLIRKRKTVDVFNDIERLYKKDIKRIRLVAEQVLHEDFEKNHDFFQLCEMLNSSGLSDIRLEFTTSTFDVVQNIGILERAAKKVNLALYLNIDFVSQDVLDKFKLPSSLSSHREALKFCSKEKIPFNINYIFYHPWLNEKGINDLIGFLKETSGYFSHNPTPFGYLVITQMLLTSFRPSSYEPSDPVLKAEELTVTPTPKVSNFSNILFKVLSEHKEWFAPIVISYEKEEVSRFIDILERLFQIIPSHQMDEYEENDAVSSILGEFDV</sequence>
<reference evidence="7" key="1">
    <citation type="submission" date="2021-03" db="EMBL/GenBank/DDBJ databases">
        <title>Taxonomic study of Clostridium polyendosporum from meadow-gley soil under rice.</title>
        <authorList>
            <person name="Kobayashi H."/>
            <person name="Tanizawa Y."/>
            <person name="Yagura M."/>
        </authorList>
    </citation>
    <scope>NUCLEOTIDE SEQUENCE</scope>
    <source>
        <strain evidence="7">JCM 30710</strain>
    </source>
</reference>
<dbReference type="Pfam" id="PF04055">
    <property type="entry name" value="Radical_SAM"/>
    <property type="match status" value="1"/>
</dbReference>
<evidence type="ECO:0000256" key="1">
    <source>
        <dbReference type="ARBA" id="ARBA00001966"/>
    </source>
</evidence>
<keyword evidence="2" id="KW-0949">S-adenosyl-L-methionine</keyword>
<dbReference type="GO" id="GO:0046872">
    <property type="term" value="F:metal ion binding"/>
    <property type="evidence" value="ECO:0007669"/>
    <property type="project" value="UniProtKB-KW"/>
</dbReference>
<evidence type="ECO:0000256" key="4">
    <source>
        <dbReference type="ARBA" id="ARBA00023004"/>
    </source>
</evidence>
<evidence type="ECO:0000256" key="3">
    <source>
        <dbReference type="ARBA" id="ARBA00022723"/>
    </source>
</evidence>
<dbReference type="InterPro" id="IPR006638">
    <property type="entry name" value="Elp3/MiaA/NifB-like_rSAM"/>
</dbReference>
<dbReference type="InterPro" id="IPR023404">
    <property type="entry name" value="rSAM_horseshoe"/>
</dbReference>
<evidence type="ECO:0000256" key="5">
    <source>
        <dbReference type="ARBA" id="ARBA00023014"/>
    </source>
</evidence>
<dbReference type="PROSITE" id="PS51918">
    <property type="entry name" value="RADICAL_SAM"/>
    <property type="match status" value="1"/>
</dbReference>
<gene>
    <name evidence="7" type="ORF">CPJCM30710_09850</name>
</gene>
<evidence type="ECO:0000313" key="8">
    <source>
        <dbReference type="Proteomes" id="UP000679179"/>
    </source>
</evidence>
<dbReference type="PANTHER" id="PTHR43409">
    <property type="entry name" value="ANAEROBIC MAGNESIUM-PROTOPORPHYRIN IX MONOMETHYL ESTER CYCLASE-RELATED"/>
    <property type="match status" value="1"/>
</dbReference>
<dbReference type="SFLD" id="SFLDS00029">
    <property type="entry name" value="Radical_SAM"/>
    <property type="match status" value="1"/>
</dbReference>
<dbReference type="SFLD" id="SFLDG01082">
    <property type="entry name" value="B12-binding_domain_containing"/>
    <property type="match status" value="1"/>
</dbReference>
<dbReference type="GO" id="GO:0051536">
    <property type="term" value="F:iron-sulfur cluster binding"/>
    <property type="evidence" value="ECO:0007669"/>
    <property type="project" value="UniProtKB-KW"/>
</dbReference>
<proteinExistence type="predicted"/>
<dbReference type="EMBL" id="BOPZ01000006">
    <property type="protein sequence ID" value="GIM28319.1"/>
    <property type="molecule type" value="Genomic_DNA"/>
</dbReference>
<keyword evidence="5" id="KW-0411">Iron-sulfur</keyword>
<dbReference type="GO" id="GO:0003824">
    <property type="term" value="F:catalytic activity"/>
    <property type="evidence" value="ECO:0007669"/>
    <property type="project" value="InterPro"/>
</dbReference>
<dbReference type="SMART" id="SM00729">
    <property type="entry name" value="Elp3"/>
    <property type="match status" value="1"/>
</dbReference>
<dbReference type="InterPro" id="IPR058240">
    <property type="entry name" value="rSAM_sf"/>
</dbReference>
<evidence type="ECO:0000313" key="7">
    <source>
        <dbReference type="EMBL" id="GIM28319.1"/>
    </source>
</evidence>
<comment type="cofactor">
    <cofactor evidence="1">
        <name>[4Fe-4S] cluster</name>
        <dbReference type="ChEBI" id="CHEBI:49883"/>
    </cofactor>
</comment>
<dbReference type="RefSeq" id="WP_212903062.1">
    <property type="nucleotide sequence ID" value="NZ_BOPZ01000006.1"/>
</dbReference>
<keyword evidence="8" id="KW-1185">Reference proteome</keyword>
<dbReference type="Proteomes" id="UP000679179">
    <property type="component" value="Unassembled WGS sequence"/>
</dbReference>
<dbReference type="InterPro" id="IPR007197">
    <property type="entry name" value="rSAM"/>
</dbReference>
<organism evidence="7 8">
    <name type="scientific">Clostridium polyendosporum</name>
    <dbReference type="NCBI Taxonomy" id="69208"/>
    <lineage>
        <taxon>Bacteria</taxon>
        <taxon>Bacillati</taxon>
        <taxon>Bacillota</taxon>
        <taxon>Clostridia</taxon>
        <taxon>Eubacteriales</taxon>
        <taxon>Clostridiaceae</taxon>
        <taxon>Clostridium</taxon>
    </lineage>
</organism>
<dbReference type="SUPFAM" id="SSF102114">
    <property type="entry name" value="Radical SAM enzymes"/>
    <property type="match status" value="1"/>
</dbReference>
<evidence type="ECO:0000259" key="6">
    <source>
        <dbReference type="PROSITE" id="PS51918"/>
    </source>
</evidence>
<feature type="domain" description="Radical SAM core" evidence="6">
    <location>
        <begin position="159"/>
        <end position="399"/>
    </location>
</feature>
<evidence type="ECO:0000256" key="2">
    <source>
        <dbReference type="ARBA" id="ARBA00022691"/>
    </source>
</evidence>
<dbReference type="AlphaFoldDB" id="A0A919VDR9"/>
<dbReference type="PANTHER" id="PTHR43409:SF7">
    <property type="entry name" value="BLL1977 PROTEIN"/>
    <property type="match status" value="1"/>
</dbReference>
<keyword evidence="3" id="KW-0479">Metal-binding</keyword>
<keyword evidence="4" id="KW-0408">Iron</keyword>
<protein>
    <recommendedName>
        <fullName evidence="6">Radical SAM core domain-containing protein</fullName>
    </recommendedName>
</protein>
<dbReference type="InterPro" id="IPR051198">
    <property type="entry name" value="BchE-like"/>
</dbReference>
<accession>A0A919VDR9</accession>